<comment type="caution">
    <text evidence="1">The sequence shown here is derived from an EMBL/GenBank/DDBJ whole genome shotgun (WGS) entry which is preliminary data.</text>
</comment>
<reference evidence="1 2" key="1">
    <citation type="submission" date="2020-08" db="EMBL/GenBank/DDBJ databases">
        <title>Sequencing the genomes of 1000 actinobacteria strains.</title>
        <authorList>
            <person name="Klenk H.-P."/>
        </authorList>
    </citation>
    <scope>NUCLEOTIDE SEQUENCE [LARGE SCALE GENOMIC DNA]</scope>
    <source>
        <strain evidence="1 2">DSM 46659</strain>
    </source>
</reference>
<accession>A0A7W9YLX0</accession>
<dbReference type="Pfam" id="PF05960">
    <property type="entry name" value="DUF885"/>
    <property type="match status" value="1"/>
</dbReference>
<dbReference type="InterPro" id="IPR010281">
    <property type="entry name" value="DUF885"/>
</dbReference>
<dbReference type="EMBL" id="JACHDS010000001">
    <property type="protein sequence ID" value="MBB6174405.1"/>
    <property type="molecule type" value="Genomic_DNA"/>
</dbReference>
<proteinExistence type="predicted"/>
<evidence type="ECO:0000313" key="1">
    <source>
        <dbReference type="EMBL" id="MBB6174405.1"/>
    </source>
</evidence>
<organism evidence="1 2">
    <name type="scientific">Nocardiopsis mwathae</name>
    <dbReference type="NCBI Taxonomy" id="1472723"/>
    <lineage>
        <taxon>Bacteria</taxon>
        <taxon>Bacillati</taxon>
        <taxon>Actinomycetota</taxon>
        <taxon>Actinomycetes</taxon>
        <taxon>Streptosporangiales</taxon>
        <taxon>Nocardiopsidaceae</taxon>
        <taxon>Nocardiopsis</taxon>
    </lineage>
</organism>
<sequence length="130" mass="14412">MFARLRTGADIDLAKTYDWGWTEYRCLAAQLEQQARLVVPDASVPEAMRHLDTAGDVVEGVEQIRLRLHELTCRAIADLDGTYFEIADPVKDIETRVVPKGSAAAPYYTRQPLRPQGLAHGRVVAGPARP</sequence>
<evidence type="ECO:0000313" key="2">
    <source>
        <dbReference type="Proteomes" id="UP000546642"/>
    </source>
</evidence>
<protein>
    <submittedName>
        <fullName evidence="1">Uncharacterized protein (DUF885 family)</fullName>
    </submittedName>
</protein>
<keyword evidence="2" id="KW-1185">Reference proteome</keyword>
<dbReference type="AlphaFoldDB" id="A0A7W9YLX0"/>
<name>A0A7W9YLX0_9ACTN</name>
<gene>
    <name evidence="1" type="ORF">HNR23_004465</name>
</gene>
<dbReference type="Proteomes" id="UP000546642">
    <property type="component" value="Unassembled WGS sequence"/>
</dbReference>